<name>A0ACC1IRH0_9FUNG</name>
<reference evidence="1" key="1">
    <citation type="submission" date="2022-07" db="EMBL/GenBank/DDBJ databases">
        <title>Phylogenomic reconstructions and comparative analyses of Kickxellomycotina fungi.</title>
        <authorList>
            <person name="Reynolds N.K."/>
            <person name="Stajich J.E."/>
            <person name="Barry K."/>
            <person name="Grigoriev I.V."/>
            <person name="Crous P."/>
            <person name="Smith M.E."/>
        </authorList>
    </citation>
    <scope>NUCLEOTIDE SEQUENCE</scope>
    <source>
        <strain evidence="1">Benny 63K</strain>
    </source>
</reference>
<dbReference type="Proteomes" id="UP001150581">
    <property type="component" value="Unassembled WGS sequence"/>
</dbReference>
<sequence length="557" mass="62302">MHNVNLINSLIRKCIFDKLVGPRATNLVEWAAQLRLLGVCTQWTRELQSLIFQDVFLEFSEVDAKPGRENNAEADHSDSRRQIRLKTNVECVVSRGHCHSIQAIHISSHFYVPPRRFINDTLSALDFDHLEWPDVRSLNIANLRSHSEPVSYEFSEMAYDEPTELNFGEIIARQMPHISELRLDLYESLSSDFASTIFGLLARQLRVFACSTHLRQGLSGSCDNLTHLDIRLGLLANQLPLLRFSVSSLRFLSLHNVPMDFSLKSLVDSNGKRAAFTSLKTLYLSYSAVGGSALGDTMDNNGVALTQAVQNTPGLPVLDTLHILGCPLNCELLAADLENVKSFKISGDISNMRTSLGLRLGQMRHLSISLADIGDADDPDIYEITSNLLSKSASLEDAHLHFDCLVVPLGASKSNWTNWTSLTKLTINGAVCAVAILDLIDSLPNLLELAVALNYNAVDPEETTLGEQMWLMRVEPRPFESKLQVLGLTVTGFEQSPELNKHVHTYLLTSLPTLQVMYTNCDLQLYLETLIETKSSRYPHLSDVKLFFESYFSQHNL</sequence>
<dbReference type="EMBL" id="JANBPG010000145">
    <property type="protein sequence ID" value="KAJ1899529.1"/>
    <property type="molecule type" value="Genomic_DNA"/>
</dbReference>
<comment type="caution">
    <text evidence="1">The sequence shown here is derived from an EMBL/GenBank/DDBJ whole genome shotgun (WGS) entry which is preliminary data.</text>
</comment>
<gene>
    <name evidence="1" type="ORF">LPJ66_002049</name>
</gene>
<proteinExistence type="predicted"/>
<accession>A0ACC1IRH0</accession>
<evidence type="ECO:0000313" key="1">
    <source>
        <dbReference type="EMBL" id="KAJ1899529.1"/>
    </source>
</evidence>
<protein>
    <submittedName>
        <fullName evidence="1">Uncharacterized protein</fullName>
    </submittedName>
</protein>
<evidence type="ECO:0000313" key="2">
    <source>
        <dbReference type="Proteomes" id="UP001150581"/>
    </source>
</evidence>
<organism evidence="1 2">
    <name type="scientific">Kickxella alabastrina</name>
    <dbReference type="NCBI Taxonomy" id="61397"/>
    <lineage>
        <taxon>Eukaryota</taxon>
        <taxon>Fungi</taxon>
        <taxon>Fungi incertae sedis</taxon>
        <taxon>Zoopagomycota</taxon>
        <taxon>Kickxellomycotina</taxon>
        <taxon>Kickxellomycetes</taxon>
        <taxon>Kickxellales</taxon>
        <taxon>Kickxellaceae</taxon>
        <taxon>Kickxella</taxon>
    </lineage>
</organism>
<keyword evidence="2" id="KW-1185">Reference proteome</keyword>